<evidence type="ECO:0000256" key="1">
    <source>
        <dbReference type="PROSITE-ProRule" id="PRU10141"/>
    </source>
</evidence>
<dbReference type="PANTHER" id="PTHR44329">
    <property type="entry name" value="SERINE/THREONINE-PROTEIN KINASE TNNI3K-RELATED"/>
    <property type="match status" value="1"/>
</dbReference>
<dbReference type="Proteomes" id="UP000022910">
    <property type="component" value="Unassembled WGS sequence"/>
</dbReference>
<keyword evidence="1" id="KW-0067">ATP-binding</keyword>
<dbReference type="SMART" id="SM00671">
    <property type="entry name" value="SEL1"/>
    <property type="match status" value="6"/>
</dbReference>
<dbReference type="GO" id="GO:0004674">
    <property type="term" value="F:protein serine/threonine kinase activity"/>
    <property type="evidence" value="ECO:0007669"/>
    <property type="project" value="TreeGrafter"/>
</dbReference>
<dbReference type="PROSITE" id="PS00107">
    <property type="entry name" value="PROTEIN_KINASE_ATP"/>
    <property type="match status" value="1"/>
</dbReference>
<sequence>MSDNKQMQNTENTNEWINWIEEAIVKEHLKYYEYKEFSNFQEIGTGGFGKVYRAKWKNLEKSFALKSFFSLNNITMKEIVRELKIQREVDFHDNIIRCHGITKFESENHLNNNYMLVIEYADGGSLRNYLKENFGELTWDDKYLMAYQLACAVSCLHDEKIIHRDLHSGNILVHKNTIKLADFGLSKRIGASSNFQSKLFGMVPYVDPKSFSRRRNNNQMFTLNEKSDVYSVGVLLWEISSGQPPFYAEDEHYDVGLIYDISQGHRETVVPDTPEDYIKIYTKCWDGEPDNRPTIYQVVDWLKAKITKTDIITENPQLSDEQELNEVPLSTNNSESQGDLSQLIQNFNKMNTKEIDNIVVSSEQEILLNEKDLKDFNRKDFSIIVDEINDLIYKLCNKGIEWKLVREQVIEYFNNYNTNSQEINNWLLNNQNNSNSIFLLGYFNFYVIETSRNYEKAFKLFINSSEKNHILAQSFVGGCYQYGNGTKKNEKLAFKYFEKLANKNFTHGQLKISYCYENGIGIEKDLKKAFYWYEKAANNGNILAKHNLGLCYKNGKGVEKDYNKAFELFKQSADGGYLGGITMLGNCCFYGIGTKIDKQKAFELCQKSANLGQMVGQSNLALMYESGNGIIKDMDKAIYWYEKSAKQGYQDAQNRLEILQKNK</sequence>
<evidence type="ECO:0000313" key="3">
    <source>
        <dbReference type="EMBL" id="EXX70768.1"/>
    </source>
</evidence>
<dbReference type="PRINTS" id="PR00109">
    <property type="entry name" value="TYRKINASE"/>
</dbReference>
<feature type="binding site" evidence="1">
    <location>
        <position position="66"/>
    </location>
    <ligand>
        <name>ATP</name>
        <dbReference type="ChEBI" id="CHEBI:30616"/>
    </ligand>
</feature>
<proteinExistence type="predicted"/>
<dbReference type="InterPro" id="IPR011990">
    <property type="entry name" value="TPR-like_helical_dom_sf"/>
</dbReference>
<evidence type="ECO:0000313" key="4">
    <source>
        <dbReference type="Proteomes" id="UP000022910"/>
    </source>
</evidence>
<dbReference type="Pfam" id="PF08238">
    <property type="entry name" value="Sel1"/>
    <property type="match status" value="6"/>
</dbReference>
<dbReference type="Pfam" id="PF07714">
    <property type="entry name" value="PK_Tyr_Ser-Thr"/>
    <property type="match status" value="1"/>
</dbReference>
<gene>
    <name evidence="3" type="ORF">RirG_084520</name>
</gene>
<dbReference type="GO" id="GO:0005524">
    <property type="term" value="F:ATP binding"/>
    <property type="evidence" value="ECO:0007669"/>
    <property type="project" value="UniProtKB-UniRule"/>
</dbReference>
<accession>A0A015MVH7</accession>
<dbReference type="InterPro" id="IPR051681">
    <property type="entry name" value="Ser/Thr_Kinases-Pseudokinases"/>
</dbReference>
<reference evidence="3 4" key="1">
    <citation type="submission" date="2014-02" db="EMBL/GenBank/DDBJ databases">
        <title>Single nucleus genome sequencing reveals high similarity among nuclei of an endomycorrhizal fungus.</title>
        <authorList>
            <person name="Lin K."/>
            <person name="Geurts R."/>
            <person name="Zhang Z."/>
            <person name="Limpens E."/>
            <person name="Saunders D.G."/>
            <person name="Mu D."/>
            <person name="Pang E."/>
            <person name="Cao H."/>
            <person name="Cha H."/>
            <person name="Lin T."/>
            <person name="Zhou Q."/>
            <person name="Shang Y."/>
            <person name="Li Y."/>
            <person name="Ivanov S."/>
            <person name="Sharma T."/>
            <person name="Velzen R.V."/>
            <person name="Ruijter N.D."/>
            <person name="Aanen D.K."/>
            <person name="Win J."/>
            <person name="Kamoun S."/>
            <person name="Bisseling T."/>
            <person name="Huang S."/>
        </authorList>
    </citation>
    <scope>NUCLEOTIDE SEQUENCE [LARGE SCALE GENOMIC DNA]</scope>
    <source>
        <strain evidence="4">DAOM197198w</strain>
    </source>
</reference>
<dbReference type="AlphaFoldDB" id="A0A015MVH7"/>
<dbReference type="InterPro" id="IPR017441">
    <property type="entry name" value="Protein_kinase_ATP_BS"/>
</dbReference>
<protein>
    <submittedName>
        <fullName evidence="3">Kss1p</fullName>
    </submittedName>
</protein>
<dbReference type="InterPro" id="IPR011009">
    <property type="entry name" value="Kinase-like_dom_sf"/>
</dbReference>
<evidence type="ECO:0000259" key="2">
    <source>
        <dbReference type="PROSITE" id="PS50011"/>
    </source>
</evidence>
<dbReference type="EMBL" id="JEMT01016488">
    <property type="protein sequence ID" value="EXX70768.1"/>
    <property type="molecule type" value="Genomic_DNA"/>
</dbReference>
<organism evidence="3 4">
    <name type="scientific">Rhizophagus irregularis (strain DAOM 197198w)</name>
    <name type="common">Glomus intraradices</name>
    <dbReference type="NCBI Taxonomy" id="1432141"/>
    <lineage>
        <taxon>Eukaryota</taxon>
        <taxon>Fungi</taxon>
        <taxon>Fungi incertae sedis</taxon>
        <taxon>Mucoromycota</taxon>
        <taxon>Glomeromycotina</taxon>
        <taxon>Glomeromycetes</taxon>
        <taxon>Glomerales</taxon>
        <taxon>Glomeraceae</taxon>
        <taxon>Rhizophagus</taxon>
    </lineage>
</organism>
<dbReference type="SUPFAM" id="SSF81901">
    <property type="entry name" value="HCP-like"/>
    <property type="match status" value="1"/>
</dbReference>
<dbReference type="PROSITE" id="PS50011">
    <property type="entry name" value="PROTEIN_KINASE_DOM"/>
    <property type="match status" value="1"/>
</dbReference>
<keyword evidence="1" id="KW-0547">Nucleotide-binding</keyword>
<dbReference type="SUPFAM" id="SSF56112">
    <property type="entry name" value="Protein kinase-like (PK-like)"/>
    <property type="match status" value="1"/>
</dbReference>
<dbReference type="InterPro" id="IPR006597">
    <property type="entry name" value="Sel1-like"/>
</dbReference>
<dbReference type="Gene3D" id="1.10.510.10">
    <property type="entry name" value="Transferase(Phosphotransferase) domain 1"/>
    <property type="match status" value="1"/>
</dbReference>
<dbReference type="InterPro" id="IPR000719">
    <property type="entry name" value="Prot_kinase_dom"/>
</dbReference>
<keyword evidence="4" id="KW-1185">Reference proteome</keyword>
<dbReference type="InterPro" id="IPR001245">
    <property type="entry name" value="Ser-Thr/Tyr_kinase_cat_dom"/>
</dbReference>
<name>A0A015MVH7_RHIIW</name>
<dbReference type="SMART" id="SM00220">
    <property type="entry name" value="S_TKc"/>
    <property type="match status" value="1"/>
</dbReference>
<comment type="caution">
    <text evidence="3">The sequence shown here is derived from an EMBL/GenBank/DDBJ whole genome shotgun (WGS) entry which is preliminary data.</text>
</comment>
<dbReference type="HOGENOM" id="CLU_000288_7_12_1"/>
<dbReference type="Gene3D" id="1.25.40.10">
    <property type="entry name" value="Tetratricopeptide repeat domain"/>
    <property type="match status" value="1"/>
</dbReference>
<feature type="domain" description="Protein kinase" evidence="2">
    <location>
        <begin position="37"/>
        <end position="302"/>
    </location>
</feature>